<evidence type="ECO:0000313" key="4">
    <source>
        <dbReference type="Proteomes" id="UP001432209"/>
    </source>
</evidence>
<dbReference type="InterPro" id="IPR005135">
    <property type="entry name" value="Endo/exonuclease/phosphatase"/>
</dbReference>
<evidence type="ECO:0000256" key="1">
    <source>
        <dbReference type="SAM" id="SignalP"/>
    </source>
</evidence>
<dbReference type="Pfam" id="PF03372">
    <property type="entry name" value="Exo_endo_phos"/>
    <property type="match status" value="1"/>
</dbReference>
<keyword evidence="4" id="KW-1185">Reference proteome</keyword>
<feature type="chain" id="PRO_5045938502" evidence="1">
    <location>
        <begin position="24"/>
        <end position="314"/>
    </location>
</feature>
<dbReference type="Proteomes" id="UP001432209">
    <property type="component" value="Chromosome"/>
</dbReference>
<accession>A0ABZ2A4Z6</accession>
<evidence type="ECO:0000259" key="2">
    <source>
        <dbReference type="Pfam" id="PF03372"/>
    </source>
</evidence>
<dbReference type="InterPro" id="IPR036691">
    <property type="entry name" value="Endo/exonu/phosph_ase_sf"/>
</dbReference>
<dbReference type="RefSeq" id="WP_329077399.1">
    <property type="nucleotide sequence ID" value="NZ_CP109495.1"/>
</dbReference>
<feature type="signal peptide" evidence="1">
    <location>
        <begin position="1"/>
        <end position="23"/>
    </location>
</feature>
<reference evidence="3" key="1">
    <citation type="submission" date="2022-10" db="EMBL/GenBank/DDBJ databases">
        <title>The complete genomes of actinobacterial strains from the NBC collection.</title>
        <authorList>
            <person name="Joergensen T.S."/>
            <person name="Alvarez Arevalo M."/>
            <person name="Sterndorff E.B."/>
            <person name="Faurdal D."/>
            <person name="Vuksanovic O."/>
            <person name="Mourched A.-S."/>
            <person name="Charusanti P."/>
            <person name="Shaw S."/>
            <person name="Blin K."/>
            <person name="Weber T."/>
        </authorList>
    </citation>
    <scope>NUCLEOTIDE SEQUENCE</scope>
    <source>
        <strain evidence="3">NBC_01432</strain>
    </source>
</reference>
<keyword evidence="3" id="KW-0540">Nuclease</keyword>
<keyword evidence="3" id="KW-0255">Endonuclease</keyword>
<sequence>MRLAFAGALALLATALVTVPASADGPAEVAAPAQTAPAQAAPAQYQIGTFNMAGGNAEHGTKGDEAPEALARSVRDRMPAVVAFQEGCGDWTFALGNKLGAQGYDVFMSPVLQRAGGPNAECRHPNSSGFGNGLITRRDIGFDPNTYREHELTRNAAVDPARKDLKEQREMLCVTAPARRLVACSVHLTHDDRTLRIAEAAEARHVLTVEYAGYTQLVGGDLNDDPLSAVADQFYDAGYGFGARGGLKESDSICGNEITPLSNIYRAPCRLGERTHGSGKIDYLFVSPQVDVRWADATSANHSDHVPLWAEVTL</sequence>
<name>A0ABZ2A4Z6_STRNV</name>
<dbReference type="GO" id="GO:0004519">
    <property type="term" value="F:endonuclease activity"/>
    <property type="evidence" value="ECO:0007669"/>
    <property type="project" value="UniProtKB-KW"/>
</dbReference>
<keyword evidence="3" id="KW-0378">Hydrolase</keyword>
<organism evidence="3 4">
    <name type="scientific">Streptomyces niveus</name>
    <name type="common">Streptomyces spheroides</name>
    <dbReference type="NCBI Taxonomy" id="193462"/>
    <lineage>
        <taxon>Bacteria</taxon>
        <taxon>Bacillati</taxon>
        <taxon>Actinomycetota</taxon>
        <taxon>Actinomycetes</taxon>
        <taxon>Kitasatosporales</taxon>
        <taxon>Streptomycetaceae</taxon>
        <taxon>Streptomyces</taxon>
    </lineage>
</organism>
<gene>
    <name evidence="3" type="ORF">OG442_20610</name>
</gene>
<feature type="domain" description="Endonuclease/exonuclease/phosphatase" evidence="2">
    <location>
        <begin position="48"/>
        <end position="305"/>
    </location>
</feature>
<dbReference type="EMBL" id="CP109495">
    <property type="protein sequence ID" value="WUX53770.1"/>
    <property type="molecule type" value="Genomic_DNA"/>
</dbReference>
<keyword evidence="1" id="KW-0732">Signal</keyword>
<evidence type="ECO:0000313" key="3">
    <source>
        <dbReference type="EMBL" id="WUX53770.1"/>
    </source>
</evidence>
<protein>
    <submittedName>
        <fullName evidence="3">Endonuclease/exonuclease/phosphatase family protein</fullName>
    </submittedName>
</protein>
<dbReference type="Gene3D" id="3.60.10.10">
    <property type="entry name" value="Endonuclease/exonuclease/phosphatase"/>
    <property type="match status" value="1"/>
</dbReference>
<dbReference type="SUPFAM" id="SSF56219">
    <property type="entry name" value="DNase I-like"/>
    <property type="match status" value="1"/>
</dbReference>
<proteinExistence type="predicted"/>